<dbReference type="EMBL" id="MU004131">
    <property type="protein sequence ID" value="KAF2715817.1"/>
    <property type="molecule type" value="Genomic_DNA"/>
</dbReference>
<evidence type="ECO:0000313" key="3">
    <source>
        <dbReference type="Proteomes" id="UP000799441"/>
    </source>
</evidence>
<reference evidence="2" key="1">
    <citation type="journal article" date="2020" name="Stud. Mycol.">
        <title>101 Dothideomycetes genomes: a test case for predicting lifestyles and emergence of pathogens.</title>
        <authorList>
            <person name="Haridas S."/>
            <person name="Albert R."/>
            <person name="Binder M."/>
            <person name="Bloem J."/>
            <person name="Labutti K."/>
            <person name="Salamov A."/>
            <person name="Andreopoulos B."/>
            <person name="Baker S."/>
            <person name="Barry K."/>
            <person name="Bills G."/>
            <person name="Bluhm B."/>
            <person name="Cannon C."/>
            <person name="Castanera R."/>
            <person name="Culley D."/>
            <person name="Daum C."/>
            <person name="Ezra D."/>
            <person name="Gonzalez J."/>
            <person name="Henrissat B."/>
            <person name="Kuo A."/>
            <person name="Liang C."/>
            <person name="Lipzen A."/>
            <person name="Lutzoni F."/>
            <person name="Magnuson J."/>
            <person name="Mondo S."/>
            <person name="Nolan M."/>
            <person name="Ohm R."/>
            <person name="Pangilinan J."/>
            <person name="Park H.-J."/>
            <person name="Ramirez L."/>
            <person name="Alfaro M."/>
            <person name="Sun H."/>
            <person name="Tritt A."/>
            <person name="Yoshinaga Y."/>
            <person name="Zwiers L.-H."/>
            <person name="Turgeon B."/>
            <person name="Goodwin S."/>
            <person name="Spatafora J."/>
            <person name="Crous P."/>
            <person name="Grigoriev I."/>
        </authorList>
    </citation>
    <scope>NUCLEOTIDE SEQUENCE</scope>
    <source>
        <strain evidence="2">CBS 116435</strain>
    </source>
</reference>
<dbReference type="Proteomes" id="UP000799441">
    <property type="component" value="Unassembled WGS sequence"/>
</dbReference>
<proteinExistence type="predicted"/>
<evidence type="ECO:0000313" key="2">
    <source>
        <dbReference type="EMBL" id="KAF2715817.1"/>
    </source>
</evidence>
<organism evidence="2 3">
    <name type="scientific">Polychaeton citri CBS 116435</name>
    <dbReference type="NCBI Taxonomy" id="1314669"/>
    <lineage>
        <taxon>Eukaryota</taxon>
        <taxon>Fungi</taxon>
        <taxon>Dikarya</taxon>
        <taxon>Ascomycota</taxon>
        <taxon>Pezizomycotina</taxon>
        <taxon>Dothideomycetes</taxon>
        <taxon>Dothideomycetidae</taxon>
        <taxon>Capnodiales</taxon>
        <taxon>Capnodiaceae</taxon>
        <taxon>Polychaeton</taxon>
    </lineage>
</organism>
<gene>
    <name evidence="2" type="ORF">K431DRAFT_308437</name>
</gene>
<name>A0A9P4PVN7_9PEZI</name>
<keyword evidence="1" id="KW-0472">Membrane</keyword>
<accession>A0A9P4PVN7</accession>
<keyword evidence="1" id="KW-1133">Transmembrane helix</keyword>
<protein>
    <submittedName>
        <fullName evidence="2">Uncharacterized protein</fullName>
    </submittedName>
</protein>
<keyword evidence="3" id="KW-1185">Reference proteome</keyword>
<keyword evidence="1" id="KW-0812">Transmembrane</keyword>
<sequence>MRSFIFMILTQVVRKLLQFEVASPGFSVSLLGVSYFPSRILLFLYLSFLQSYCKLA</sequence>
<comment type="caution">
    <text evidence="2">The sequence shown here is derived from an EMBL/GenBank/DDBJ whole genome shotgun (WGS) entry which is preliminary data.</text>
</comment>
<dbReference type="AlphaFoldDB" id="A0A9P4PVN7"/>
<evidence type="ECO:0000256" key="1">
    <source>
        <dbReference type="SAM" id="Phobius"/>
    </source>
</evidence>
<feature type="transmembrane region" description="Helical" evidence="1">
    <location>
        <begin position="28"/>
        <end position="48"/>
    </location>
</feature>